<dbReference type="Proteomes" id="UP000217446">
    <property type="component" value="Unassembled WGS sequence"/>
</dbReference>
<sequence length="118" mass="13039">MYKLAKGPAVKARTQAINQLKAVLVSADPNLRKELAGLNDAELFRTCVRLADDNKSDGNGVEAVLQATRITLSLPAQRIGQLTEQIQDLEGRLAWLAERHARSCSLWWASVRTRPSLC</sequence>
<dbReference type="EMBL" id="BDQI01000001">
    <property type="protein sequence ID" value="GAX49329.1"/>
    <property type="molecule type" value="Genomic_DNA"/>
</dbReference>
<name>A0A250V5E2_STROL</name>
<proteinExistence type="predicted"/>
<evidence type="ECO:0000313" key="1">
    <source>
        <dbReference type="EMBL" id="GAX49329.1"/>
    </source>
</evidence>
<dbReference type="AlphaFoldDB" id="A0A250V5E2"/>
<keyword evidence="2" id="KW-1185">Reference proteome</keyword>
<gene>
    <name evidence="1" type="ORF">SO3561_00818</name>
</gene>
<comment type="caution">
    <text evidence="1">The sequence shown here is derived from an EMBL/GenBank/DDBJ whole genome shotgun (WGS) entry which is preliminary data.</text>
</comment>
<protein>
    <submittedName>
        <fullName evidence="1">Uncharacterized protein</fullName>
    </submittedName>
</protein>
<organism evidence="1 2">
    <name type="scientific">Streptomyces olivochromogenes</name>
    <dbReference type="NCBI Taxonomy" id="1963"/>
    <lineage>
        <taxon>Bacteria</taxon>
        <taxon>Bacillati</taxon>
        <taxon>Actinomycetota</taxon>
        <taxon>Actinomycetes</taxon>
        <taxon>Kitasatosporales</taxon>
        <taxon>Streptomycetaceae</taxon>
        <taxon>Streptomyces</taxon>
    </lineage>
</organism>
<evidence type="ECO:0000313" key="2">
    <source>
        <dbReference type="Proteomes" id="UP000217446"/>
    </source>
</evidence>
<accession>A0A250V5E2</accession>
<reference evidence="2" key="1">
    <citation type="submission" date="2017-05" db="EMBL/GenBank/DDBJ databases">
        <title>Streptomyces olivochromogenes NBRC 3561 whole genome shotgun sequence.</title>
        <authorList>
            <person name="Dohra H."/>
            <person name="Kodani S."/>
        </authorList>
    </citation>
    <scope>NUCLEOTIDE SEQUENCE [LARGE SCALE GENOMIC DNA]</scope>
    <source>
        <strain evidence="2">NBRC 3561</strain>
    </source>
</reference>